<organism evidence="1 2">
    <name type="scientific">Flavobacterium luminosum</name>
    <dbReference type="NCBI Taxonomy" id="2949086"/>
    <lineage>
        <taxon>Bacteria</taxon>
        <taxon>Pseudomonadati</taxon>
        <taxon>Bacteroidota</taxon>
        <taxon>Flavobacteriia</taxon>
        <taxon>Flavobacteriales</taxon>
        <taxon>Flavobacteriaceae</taxon>
        <taxon>Flavobacterium</taxon>
    </lineage>
</organism>
<sequence>MTVEIHPNWFYDFYPMKTLALGSFPPHPKRHAFPFYYPNKQNRFWKVMSELSGIELQASLSDTVQVIEERKQIMRKLNLGIHDVALEIIRKNNSSLDANIEITKFQDIVSIVNNHPELEKILLLGFSAKNSAAQTFLKYIEQEQLKVEFPSNFRLKSEQSFTIFVNDRKMECVILNSTSSASSVTIPQLVNQFRQFI</sequence>
<proteinExistence type="predicted"/>
<name>A0ABT0TMN7_9FLAO</name>
<gene>
    <name evidence="1" type="ORF">NAT50_03235</name>
</gene>
<keyword evidence="2" id="KW-1185">Reference proteome</keyword>
<comment type="caution">
    <text evidence="1">The sequence shown here is derived from an EMBL/GenBank/DDBJ whole genome shotgun (WGS) entry which is preliminary data.</text>
</comment>
<dbReference type="Gene3D" id="3.40.470.10">
    <property type="entry name" value="Uracil-DNA glycosylase-like domain"/>
    <property type="match status" value="1"/>
</dbReference>
<protein>
    <recommendedName>
        <fullName evidence="3">Uracil-DNA glycosylase family protein</fullName>
    </recommendedName>
</protein>
<evidence type="ECO:0008006" key="3">
    <source>
        <dbReference type="Google" id="ProtNLM"/>
    </source>
</evidence>
<dbReference type="EMBL" id="JAMLJM010000002">
    <property type="protein sequence ID" value="MCL9808364.1"/>
    <property type="molecule type" value="Genomic_DNA"/>
</dbReference>
<accession>A0ABT0TMN7</accession>
<dbReference type="InterPro" id="IPR036895">
    <property type="entry name" value="Uracil-DNA_glycosylase-like_sf"/>
</dbReference>
<dbReference type="SUPFAM" id="SSF52141">
    <property type="entry name" value="Uracil-DNA glycosylase-like"/>
    <property type="match status" value="1"/>
</dbReference>
<dbReference type="Proteomes" id="UP001317191">
    <property type="component" value="Unassembled WGS sequence"/>
</dbReference>
<reference evidence="1 2" key="1">
    <citation type="submission" date="2022-05" db="EMBL/GenBank/DDBJ databases">
        <title>Flavobacterium sp., isolated from activated sludge.</title>
        <authorList>
            <person name="Ran Q."/>
        </authorList>
    </citation>
    <scope>NUCLEOTIDE SEQUENCE [LARGE SCALE GENOMIC DNA]</scope>
    <source>
        <strain evidence="1 2">HXWNR70</strain>
    </source>
</reference>
<evidence type="ECO:0000313" key="1">
    <source>
        <dbReference type="EMBL" id="MCL9808364.1"/>
    </source>
</evidence>
<dbReference type="RefSeq" id="WP_250591457.1">
    <property type="nucleotide sequence ID" value="NZ_JAMLJM010000002.1"/>
</dbReference>
<evidence type="ECO:0000313" key="2">
    <source>
        <dbReference type="Proteomes" id="UP001317191"/>
    </source>
</evidence>